<evidence type="ECO:0000313" key="2">
    <source>
        <dbReference type="EMBL" id="SDM73077.1"/>
    </source>
</evidence>
<reference evidence="3" key="1">
    <citation type="submission" date="2016-10" db="EMBL/GenBank/DDBJ databases">
        <authorList>
            <person name="Varghese N."/>
            <person name="Submissions S."/>
        </authorList>
    </citation>
    <scope>NUCLEOTIDE SEQUENCE [LARGE SCALE GENOMIC DNA]</scope>
    <source>
        <strain evidence="3">CGMCC 1.10119</strain>
    </source>
</reference>
<gene>
    <name evidence="2" type="ORF">SAMN04487949_2426</name>
</gene>
<keyword evidence="2" id="KW-0560">Oxidoreductase</keyword>
<evidence type="ECO:0000313" key="3">
    <source>
        <dbReference type="Proteomes" id="UP000199451"/>
    </source>
</evidence>
<dbReference type="GO" id="GO:0051213">
    <property type="term" value="F:dioxygenase activity"/>
    <property type="evidence" value="ECO:0007669"/>
    <property type="project" value="UniProtKB-KW"/>
</dbReference>
<accession>A0A1G9VLV1</accession>
<dbReference type="InterPro" id="IPR050383">
    <property type="entry name" value="GlyoxalaseI/FosfomycinResist"/>
</dbReference>
<feature type="domain" description="VOC" evidence="1">
    <location>
        <begin position="5"/>
        <end position="130"/>
    </location>
</feature>
<keyword evidence="3" id="KW-1185">Reference proteome</keyword>
<evidence type="ECO:0000259" key="1">
    <source>
        <dbReference type="PROSITE" id="PS51819"/>
    </source>
</evidence>
<dbReference type="PANTHER" id="PTHR21366">
    <property type="entry name" value="GLYOXALASE FAMILY PROTEIN"/>
    <property type="match status" value="1"/>
</dbReference>
<dbReference type="InterPro" id="IPR037523">
    <property type="entry name" value="VOC_core"/>
</dbReference>
<dbReference type="InterPro" id="IPR029068">
    <property type="entry name" value="Glyas_Bleomycin-R_OHBP_Dase"/>
</dbReference>
<dbReference type="InterPro" id="IPR004360">
    <property type="entry name" value="Glyas_Fos-R_dOase_dom"/>
</dbReference>
<dbReference type="Pfam" id="PF00903">
    <property type="entry name" value="Glyoxalase"/>
    <property type="match status" value="1"/>
</dbReference>
<dbReference type="OrthoDB" id="6111at2157"/>
<dbReference type="SUPFAM" id="SSF54593">
    <property type="entry name" value="Glyoxalase/Bleomycin resistance protein/Dihydroxybiphenyl dioxygenase"/>
    <property type="match status" value="1"/>
</dbReference>
<proteinExistence type="predicted"/>
<dbReference type="STRING" id="660521.SAMN04487949_2426"/>
<dbReference type="RefSeq" id="WP_089697740.1">
    <property type="nucleotide sequence ID" value="NZ_FNHL01000003.1"/>
</dbReference>
<dbReference type="Gene3D" id="3.10.180.10">
    <property type="entry name" value="2,3-Dihydroxybiphenyl 1,2-Dioxygenase, domain 1"/>
    <property type="match status" value="1"/>
</dbReference>
<dbReference type="EMBL" id="FNHL01000003">
    <property type="protein sequence ID" value="SDM73077.1"/>
    <property type="molecule type" value="Genomic_DNA"/>
</dbReference>
<dbReference type="AlphaFoldDB" id="A0A1G9VLV1"/>
<dbReference type="PROSITE" id="PS51819">
    <property type="entry name" value="VOC"/>
    <property type="match status" value="1"/>
</dbReference>
<name>A0A1G9VLV1_9EURY</name>
<keyword evidence="2" id="KW-0223">Dioxygenase</keyword>
<dbReference type="PANTHER" id="PTHR21366:SF14">
    <property type="entry name" value="GLYOXALASE DOMAIN-CONTAINING PROTEIN 5"/>
    <property type="match status" value="1"/>
</dbReference>
<organism evidence="2 3">
    <name type="scientific">Halogranum gelatinilyticum</name>
    <dbReference type="NCBI Taxonomy" id="660521"/>
    <lineage>
        <taxon>Archaea</taxon>
        <taxon>Methanobacteriati</taxon>
        <taxon>Methanobacteriota</taxon>
        <taxon>Stenosarchaea group</taxon>
        <taxon>Halobacteria</taxon>
        <taxon>Halobacteriales</taxon>
        <taxon>Haloferacaceae</taxon>
    </lineage>
</organism>
<sequence length="131" mass="14831">MDVEAIDHVNLRIPKEGGVERATEFYVDVLGFTVEGFDKYPEEKPFFSVRLSDDSVIHLWPTAEFEVPHRRENYDHVALRLAEDIADVKDRLDAGGVEVEQELEPLGATGVAPAVYVRDPFGYRVELKASR</sequence>
<dbReference type="Proteomes" id="UP000199451">
    <property type="component" value="Unassembled WGS sequence"/>
</dbReference>
<protein>
    <submittedName>
        <fullName evidence="2">Catechol 2,3-dioxygenase</fullName>
    </submittedName>
</protein>